<name>A0A8G2BFF4_9PROT</name>
<feature type="domain" description="TolB N-terminal" evidence="7">
    <location>
        <begin position="63"/>
        <end position="168"/>
    </location>
</feature>
<protein>
    <recommendedName>
        <fullName evidence="5">Tol-Pal system protein TolB</fullName>
    </recommendedName>
</protein>
<dbReference type="Gene3D" id="2.120.10.30">
    <property type="entry name" value="TolB, C-terminal domain"/>
    <property type="match status" value="1"/>
</dbReference>
<evidence type="ECO:0000256" key="3">
    <source>
        <dbReference type="ARBA" id="ARBA00022729"/>
    </source>
</evidence>
<sequence length="479" mass="52729">MTDSSDAALAAVPLSSEPVTAPRPPRPTVDVSMSRRDLARLSLAGLVGAAGVGGFAAPARSELRIDITQGRVDPLPVAIADFKGEGVEATRVGRTMTEIISSNLERSGLFKPINPKAFIQSDLDFDTPPRFGDWRQISAQALVHGRVTIPSPGQYRIEFRLWDVFAEQYMTGTSLTAIEESLRRAAHIVSDMIYKRITGEDGYFDTRFVYIAESGPQNRRKKQLAIMDQDGANHKFLTDGNTLVLTPRFSPTVQEITYLAYYQNRPRVYIFNLDSGQQEVLGDFPGMTFAPRFSPDGNRVIMSLAKDGVTDIHTMDLRTRRVAQLTNTRSIDTSPTYAPDASQIVFNSDRGGSQQLYTMAADGSNVKRISFGDGRYATPVWSPRGDLIAFTKITGGTFHIGVMRPDGSGERLLSQGFLVEAPSWSPNGRVLVYFKQTPSDRSGRGGTSKLYTIDLTGYNEREVITPLDASDPAWSPLLR</sequence>
<dbReference type="GO" id="GO:0051301">
    <property type="term" value="P:cell division"/>
    <property type="evidence" value="ECO:0007669"/>
    <property type="project" value="UniProtKB-UniRule"/>
</dbReference>
<dbReference type="SUPFAM" id="SSF69304">
    <property type="entry name" value="Tricorn protease N-terminal domain"/>
    <property type="match status" value="1"/>
</dbReference>
<dbReference type="GO" id="GO:0042597">
    <property type="term" value="C:periplasmic space"/>
    <property type="evidence" value="ECO:0007669"/>
    <property type="project" value="UniProtKB-SubCell"/>
</dbReference>
<dbReference type="PANTHER" id="PTHR36842:SF1">
    <property type="entry name" value="PROTEIN TOLB"/>
    <property type="match status" value="1"/>
</dbReference>
<keyword evidence="5" id="KW-0132">Cell division</keyword>
<dbReference type="InterPro" id="IPR011659">
    <property type="entry name" value="WD40"/>
</dbReference>
<evidence type="ECO:0000313" key="8">
    <source>
        <dbReference type="EMBL" id="SDF24184.1"/>
    </source>
</evidence>
<comment type="subunit">
    <text evidence="5">The Tol-Pal system is composed of five core proteins: the inner membrane proteins TolA, TolQ and TolR, the periplasmic protein TolB and the outer membrane protein Pal. They form a network linking the inner and outer membranes and the peptidoglycan layer.</text>
</comment>
<dbReference type="PROSITE" id="PS51318">
    <property type="entry name" value="TAT"/>
    <property type="match status" value="1"/>
</dbReference>
<gene>
    <name evidence="5" type="primary">tolB</name>
    <name evidence="8" type="ORF">SAMN05660686_00705</name>
</gene>
<dbReference type="InterPro" id="IPR007195">
    <property type="entry name" value="TolB_N"/>
</dbReference>
<proteinExistence type="inferred from homology"/>
<evidence type="ECO:0000313" key="9">
    <source>
        <dbReference type="Proteomes" id="UP000198615"/>
    </source>
</evidence>
<evidence type="ECO:0000256" key="4">
    <source>
        <dbReference type="ARBA" id="ARBA00022764"/>
    </source>
</evidence>
<comment type="caution">
    <text evidence="8">The sequence shown here is derived from an EMBL/GenBank/DDBJ whole genome shotgun (WGS) entry which is preliminary data.</text>
</comment>
<keyword evidence="5" id="KW-0131">Cell cycle</keyword>
<evidence type="ECO:0000256" key="6">
    <source>
        <dbReference type="SAM" id="MobiDB-lite"/>
    </source>
</evidence>
<dbReference type="Pfam" id="PF07676">
    <property type="entry name" value="PD40"/>
    <property type="match status" value="3"/>
</dbReference>
<comment type="similarity">
    <text evidence="2 5">Belongs to the TolB family.</text>
</comment>
<dbReference type="Proteomes" id="UP000198615">
    <property type="component" value="Unassembled WGS sequence"/>
</dbReference>
<comment type="function">
    <text evidence="5">Part of the Tol-Pal system, which plays a role in outer membrane invagination during cell division and is important for maintaining outer membrane integrity.</text>
</comment>
<feature type="region of interest" description="Disordered" evidence="6">
    <location>
        <begin position="1"/>
        <end position="29"/>
    </location>
</feature>
<dbReference type="AlphaFoldDB" id="A0A8G2BFF4"/>
<evidence type="ECO:0000259" key="7">
    <source>
        <dbReference type="Pfam" id="PF04052"/>
    </source>
</evidence>
<evidence type="ECO:0000256" key="2">
    <source>
        <dbReference type="ARBA" id="ARBA00009820"/>
    </source>
</evidence>
<dbReference type="Gene3D" id="3.40.50.10070">
    <property type="entry name" value="TolB, N-terminal domain"/>
    <property type="match status" value="1"/>
</dbReference>
<evidence type="ECO:0000256" key="1">
    <source>
        <dbReference type="ARBA" id="ARBA00004418"/>
    </source>
</evidence>
<dbReference type="InterPro" id="IPR006311">
    <property type="entry name" value="TAT_signal"/>
</dbReference>
<keyword evidence="4 5" id="KW-0574">Periplasm</keyword>
<dbReference type="InterPro" id="IPR011042">
    <property type="entry name" value="6-blade_b-propeller_TolB-like"/>
</dbReference>
<dbReference type="SUPFAM" id="SSF52964">
    <property type="entry name" value="TolB, N-terminal domain"/>
    <property type="match status" value="1"/>
</dbReference>
<keyword evidence="3 5" id="KW-0732">Signal</keyword>
<organism evidence="8 9">
    <name type="scientific">Thalassobaculum litoreum DSM 18839</name>
    <dbReference type="NCBI Taxonomy" id="1123362"/>
    <lineage>
        <taxon>Bacteria</taxon>
        <taxon>Pseudomonadati</taxon>
        <taxon>Pseudomonadota</taxon>
        <taxon>Alphaproteobacteria</taxon>
        <taxon>Rhodospirillales</taxon>
        <taxon>Thalassobaculaceae</taxon>
        <taxon>Thalassobaculum</taxon>
    </lineage>
</organism>
<dbReference type="HAMAP" id="MF_00671">
    <property type="entry name" value="TolB"/>
    <property type="match status" value="1"/>
</dbReference>
<accession>A0A8G2BFF4</accession>
<dbReference type="Pfam" id="PF04052">
    <property type="entry name" value="TolB_N"/>
    <property type="match status" value="1"/>
</dbReference>
<dbReference type="NCBIfam" id="TIGR02800">
    <property type="entry name" value="propeller_TolB"/>
    <property type="match status" value="1"/>
</dbReference>
<dbReference type="EMBL" id="FNBW01000002">
    <property type="protein sequence ID" value="SDF24184.1"/>
    <property type="molecule type" value="Genomic_DNA"/>
</dbReference>
<keyword evidence="9" id="KW-1185">Reference proteome</keyword>
<dbReference type="GO" id="GO:0017038">
    <property type="term" value="P:protein import"/>
    <property type="evidence" value="ECO:0007669"/>
    <property type="project" value="InterPro"/>
</dbReference>
<dbReference type="PANTHER" id="PTHR36842">
    <property type="entry name" value="PROTEIN TOLB HOMOLOG"/>
    <property type="match status" value="1"/>
</dbReference>
<dbReference type="InterPro" id="IPR014167">
    <property type="entry name" value="Tol-Pal_TolB"/>
</dbReference>
<comment type="subcellular location">
    <subcellularLocation>
        <location evidence="1 5">Periplasm</location>
    </subcellularLocation>
</comment>
<evidence type="ECO:0000256" key="5">
    <source>
        <dbReference type="HAMAP-Rule" id="MF_00671"/>
    </source>
</evidence>
<reference evidence="8 9" key="1">
    <citation type="submission" date="2016-10" db="EMBL/GenBank/DDBJ databases">
        <authorList>
            <person name="Varghese N."/>
            <person name="Submissions S."/>
        </authorList>
    </citation>
    <scope>NUCLEOTIDE SEQUENCE [LARGE SCALE GENOMIC DNA]</scope>
    <source>
        <strain evidence="8 9">DSM 18839</strain>
    </source>
</reference>